<dbReference type="Proteomes" id="UP000441717">
    <property type="component" value="Unassembled WGS sequence"/>
</dbReference>
<comment type="caution">
    <text evidence="1">The sequence shown here is derived from an EMBL/GenBank/DDBJ whole genome shotgun (WGS) entry which is preliminary data.</text>
</comment>
<organism evidence="1 2">
    <name type="scientific">Desulfofundulus thermobenzoicus</name>
    <dbReference type="NCBI Taxonomy" id="29376"/>
    <lineage>
        <taxon>Bacteria</taxon>
        <taxon>Bacillati</taxon>
        <taxon>Bacillota</taxon>
        <taxon>Clostridia</taxon>
        <taxon>Eubacteriales</taxon>
        <taxon>Peptococcaceae</taxon>
        <taxon>Desulfofundulus</taxon>
    </lineage>
</organism>
<keyword evidence="2" id="KW-1185">Reference proteome</keyword>
<sequence>MIYKLPVTIKLYDREYIARCEPLRATATGDTPDEALNNLREALDEMIKEFGRKAVFQDISPEVDVIWSSWGWVATR</sequence>
<dbReference type="InterPro" id="IPR035069">
    <property type="entry name" value="TTHA1013/TTHA0281-like"/>
</dbReference>
<dbReference type="OrthoDB" id="573854at2"/>
<protein>
    <recommendedName>
        <fullName evidence="3">Type II toxin-antitoxin system HicB family antitoxin</fullName>
    </recommendedName>
</protein>
<evidence type="ECO:0008006" key="3">
    <source>
        <dbReference type="Google" id="ProtNLM"/>
    </source>
</evidence>
<accession>A0A6N7ISB8</accession>
<gene>
    <name evidence="1" type="ORF">GFC01_08715</name>
</gene>
<evidence type="ECO:0000313" key="1">
    <source>
        <dbReference type="EMBL" id="MQL52347.1"/>
    </source>
</evidence>
<dbReference type="RefSeq" id="WP_152946357.1">
    <property type="nucleotide sequence ID" value="NZ_WHYR01000020.1"/>
</dbReference>
<reference evidence="1 2" key="1">
    <citation type="submission" date="2019-10" db="EMBL/GenBank/DDBJ databases">
        <title>Comparative genomics of sulfur disproportionating microorganisms.</title>
        <authorList>
            <person name="Ward L.M."/>
            <person name="Bertran E."/>
            <person name="Johnston D."/>
        </authorList>
    </citation>
    <scope>NUCLEOTIDE SEQUENCE [LARGE SCALE GENOMIC DNA]</scope>
    <source>
        <strain evidence="1 2">DSM 14055</strain>
    </source>
</reference>
<proteinExistence type="predicted"/>
<dbReference type="AlphaFoldDB" id="A0A6N7ISB8"/>
<name>A0A6N7ISB8_9FIRM</name>
<dbReference type="EMBL" id="WHYR01000020">
    <property type="protein sequence ID" value="MQL52347.1"/>
    <property type="molecule type" value="Genomic_DNA"/>
</dbReference>
<dbReference type="Gene3D" id="3.30.160.250">
    <property type="match status" value="1"/>
</dbReference>
<evidence type="ECO:0000313" key="2">
    <source>
        <dbReference type="Proteomes" id="UP000441717"/>
    </source>
</evidence>
<dbReference type="SUPFAM" id="SSF143100">
    <property type="entry name" value="TTHA1013/TTHA0281-like"/>
    <property type="match status" value="1"/>
</dbReference>